<dbReference type="KEGG" id="pmet:G4Y79_22715"/>
<gene>
    <name evidence="2" type="ORF">G4Y79_22715</name>
</gene>
<dbReference type="RefSeq" id="WP_195170533.1">
    <property type="nucleotide sequence ID" value="NZ_CP062983.1"/>
</dbReference>
<evidence type="ECO:0000313" key="2">
    <source>
        <dbReference type="EMBL" id="QPC82464.1"/>
    </source>
</evidence>
<dbReference type="InterPro" id="IPR022385">
    <property type="entry name" value="Rhs_assc_core"/>
</dbReference>
<accession>A0A7S8E8S0</accession>
<feature type="region of interest" description="Disordered" evidence="1">
    <location>
        <begin position="265"/>
        <end position="288"/>
    </location>
</feature>
<dbReference type="NCBIfam" id="TIGR03696">
    <property type="entry name" value="Rhs_assc_core"/>
    <property type="match status" value="1"/>
</dbReference>
<protein>
    <submittedName>
        <fullName evidence="2">RHS repeat-associated core domain-containing protein</fullName>
    </submittedName>
</protein>
<dbReference type="Proteomes" id="UP000594468">
    <property type="component" value="Chromosome"/>
</dbReference>
<evidence type="ECO:0000313" key="3">
    <source>
        <dbReference type="Proteomes" id="UP000594468"/>
    </source>
</evidence>
<organism evidence="2 3">
    <name type="scientific">Phototrophicus methaneseepsis</name>
    <dbReference type="NCBI Taxonomy" id="2710758"/>
    <lineage>
        <taxon>Bacteria</taxon>
        <taxon>Bacillati</taxon>
        <taxon>Chloroflexota</taxon>
        <taxon>Candidatus Thermofontia</taxon>
        <taxon>Phototrophicales</taxon>
        <taxon>Phototrophicaceae</taxon>
        <taxon>Phototrophicus</taxon>
    </lineage>
</organism>
<dbReference type="EMBL" id="CP062983">
    <property type="protein sequence ID" value="QPC82464.1"/>
    <property type="molecule type" value="Genomic_DNA"/>
</dbReference>
<proteinExistence type="predicted"/>
<dbReference type="Gene3D" id="2.180.10.10">
    <property type="entry name" value="RHS repeat-associated core"/>
    <property type="match status" value="1"/>
</dbReference>
<reference evidence="2 3" key="1">
    <citation type="submission" date="2020-02" db="EMBL/GenBank/DDBJ databases">
        <authorList>
            <person name="Zheng R.K."/>
            <person name="Sun C.M."/>
        </authorList>
    </citation>
    <scope>NUCLEOTIDE SEQUENCE [LARGE SCALE GENOMIC DNA]</scope>
    <source>
        <strain evidence="3">rifampicinis</strain>
    </source>
</reference>
<sequence length="345" mass="37645">MLASQSYAPYGLPFDAFGTFASPFGFTGEQVDSNGLNYNRARYYNPMIGTFTALDPFEGIQNRPMSLNGYSWVEGNVTNAADPTGKYSCRGKDCFDFEQDMIKALLGYVDSSGNWQKGIIQRVTEMFTDKCCLYELYYGPSDGISCTPDASCLDGSCNLKDVGSWIGHVQQAQDIQNRLRQIIECYLNRGYARWVNTEDDSQLCKIKSLLLSAAQEWAGVNEFRPSRYDEFRLLPRMLMPEQLLAPLYEPHPLLVGQGVIGGTDFTAPAARPPEPPPPYGRGTDVPPGRHSAGGDLLGALVFGAICLPVLGPLAMSFPKISLASGAASTFCAANPQACLQLVPQP</sequence>
<feature type="compositionally biased region" description="Pro residues" evidence="1">
    <location>
        <begin position="270"/>
        <end position="279"/>
    </location>
</feature>
<keyword evidence="3" id="KW-1185">Reference proteome</keyword>
<dbReference type="AlphaFoldDB" id="A0A7S8E8S0"/>
<evidence type="ECO:0000256" key="1">
    <source>
        <dbReference type="SAM" id="MobiDB-lite"/>
    </source>
</evidence>
<name>A0A7S8E8S0_9CHLR</name>